<evidence type="ECO:0000256" key="4">
    <source>
        <dbReference type="ARBA" id="ARBA00022801"/>
    </source>
</evidence>
<dbReference type="Pfam" id="PF19272">
    <property type="entry name" value="ASMase_C"/>
    <property type="match status" value="1"/>
</dbReference>
<feature type="domain" description="Calcineurin-like phosphoesterase" evidence="6">
    <location>
        <begin position="36"/>
        <end position="327"/>
    </location>
</feature>
<dbReference type="AlphaFoldDB" id="A0A2W5QQK3"/>
<proteinExistence type="inferred from homology"/>
<dbReference type="InterPro" id="IPR004843">
    <property type="entry name" value="Calcineurin-like_PHP"/>
</dbReference>
<comment type="subcellular location">
    <subcellularLocation>
        <location evidence="1">Secreted</location>
    </subcellularLocation>
</comment>
<keyword evidence="5" id="KW-0325">Glycoprotein</keyword>
<organism evidence="8 9">
    <name type="scientific">Ancylobacter novellus</name>
    <name type="common">Thiobacillus novellus</name>
    <dbReference type="NCBI Taxonomy" id="921"/>
    <lineage>
        <taxon>Bacteria</taxon>
        <taxon>Pseudomonadati</taxon>
        <taxon>Pseudomonadota</taxon>
        <taxon>Alphaproteobacteria</taxon>
        <taxon>Hyphomicrobiales</taxon>
        <taxon>Xanthobacteraceae</taxon>
        <taxon>Ancylobacter</taxon>
    </lineage>
</organism>
<evidence type="ECO:0000313" key="9">
    <source>
        <dbReference type="Proteomes" id="UP000248887"/>
    </source>
</evidence>
<dbReference type="PANTHER" id="PTHR10340">
    <property type="entry name" value="SPHINGOMYELIN PHOSPHODIESTERASE"/>
    <property type="match status" value="1"/>
</dbReference>
<evidence type="ECO:0000256" key="2">
    <source>
        <dbReference type="ARBA" id="ARBA00008234"/>
    </source>
</evidence>
<dbReference type="Gene3D" id="3.60.21.10">
    <property type="match status" value="1"/>
</dbReference>
<dbReference type="Pfam" id="PF00149">
    <property type="entry name" value="Metallophos"/>
    <property type="match status" value="1"/>
</dbReference>
<evidence type="ECO:0000256" key="1">
    <source>
        <dbReference type="ARBA" id="ARBA00004613"/>
    </source>
</evidence>
<feature type="domain" description="Sphingomyelin phosphodiesterase C-terminal" evidence="7">
    <location>
        <begin position="354"/>
        <end position="423"/>
    </location>
</feature>
<comment type="caution">
    <text evidence="8">The sequence shown here is derived from an EMBL/GenBank/DDBJ whole genome shotgun (WGS) entry which is preliminary data.</text>
</comment>
<protein>
    <submittedName>
        <fullName evidence="8">Uncharacterized protein</fullName>
    </submittedName>
</protein>
<dbReference type="InterPro" id="IPR029052">
    <property type="entry name" value="Metallo-depent_PP-like"/>
</dbReference>
<comment type="similarity">
    <text evidence="2">Belongs to the acid sphingomyelinase family.</text>
</comment>
<dbReference type="PANTHER" id="PTHR10340:SF57">
    <property type="entry name" value="METALLOPHOS DOMAIN-CONTAINING PROTEIN"/>
    <property type="match status" value="1"/>
</dbReference>
<evidence type="ECO:0000256" key="5">
    <source>
        <dbReference type="ARBA" id="ARBA00023180"/>
    </source>
</evidence>
<gene>
    <name evidence="8" type="ORF">DI549_15825</name>
</gene>
<keyword evidence="3" id="KW-0964">Secreted</keyword>
<sequence length="469" mass="50291">MRQVYEGAGARALLLLGLLLALAPALARAETRPGAFVHVSDIHFNPFDRPARSGELVSADLADWPAILAAGPVRRLSRWGEDTNEALLETTLNELSRAAADADFVLVTGDMLAHEFPGRVQRALGFAPDSAESRAFAAKTTLFVIERLRAALPGKAVLLALGNTDSGCGDYRIDPGGPYLTATRATIRALVGADRLSADFDETYGAGGYYAAAHPTLPDTTVLVLDNAMWAADYRNACGSGGLDGATAMMDWLERQLQVAEAAGRKVWLMHHIPVGFDAYSTLKAKADTCRQRLVPMLAEPFGSRFSGLLARYGATVTASFSGHDHHDDYRLLRNAAGAVVRVEKVAPAISPVFGQNPGFHIFSYDRATGALADFSTRYLANLATAAGPATADWQEEYAFTSAYGARTFDPSAVEAMWSGLMANGPAAPVFRRLYNVSHGELREDEQRAYACAIGYAEPAGFAACYCDR</sequence>
<reference evidence="8 9" key="1">
    <citation type="submission" date="2017-08" db="EMBL/GenBank/DDBJ databases">
        <title>Infants hospitalized years apart are colonized by the same room-sourced microbial strains.</title>
        <authorList>
            <person name="Brooks B."/>
            <person name="Olm M.R."/>
            <person name="Firek B.A."/>
            <person name="Baker R."/>
            <person name="Thomas B.C."/>
            <person name="Morowitz M.J."/>
            <person name="Banfield J.F."/>
        </authorList>
    </citation>
    <scope>NUCLEOTIDE SEQUENCE [LARGE SCALE GENOMIC DNA]</scope>
    <source>
        <strain evidence="8">S2_005_001_R2_27</strain>
    </source>
</reference>
<dbReference type="GO" id="GO:0016787">
    <property type="term" value="F:hydrolase activity"/>
    <property type="evidence" value="ECO:0007669"/>
    <property type="project" value="UniProtKB-KW"/>
</dbReference>
<dbReference type="SUPFAM" id="SSF56300">
    <property type="entry name" value="Metallo-dependent phosphatases"/>
    <property type="match status" value="1"/>
</dbReference>
<accession>A0A2W5QQK3</accession>
<keyword evidence="4" id="KW-0378">Hydrolase</keyword>
<evidence type="ECO:0000256" key="3">
    <source>
        <dbReference type="ARBA" id="ARBA00022525"/>
    </source>
</evidence>
<dbReference type="EMBL" id="QFQD01000055">
    <property type="protein sequence ID" value="PZQ80951.1"/>
    <property type="molecule type" value="Genomic_DNA"/>
</dbReference>
<dbReference type="InterPro" id="IPR045473">
    <property type="entry name" value="ASM_C"/>
</dbReference>
<evidence type="ECO:0000259" key="7">
    <source>
        <dbReference type="Pfam" id="PF19272"/>
    </source>
</evidence>
<dbReference type="GO" id="GO:0005576">
    <property type="term" value="C:extracellular region"/>
    <property type="evidence" value="ECO:0007669"/>
    <property type="project" value="UniProtKB-SubCell"/>
</dbReference>
<evidence type="ECO:0000259" key="6">
    <source>
        <dbReference type="Pfam" id="PF00149"/>
    </source>
</evidence>
<evidence type="ECO:0000313" key="8">
    <source>
        <dbReference type="EMBL" id="PZQ80951.1"/>
    </source>
</evidence>
<dbReference type="Proteomes" id="UP000248887">
    <property type="component" value="Unassembled WGS sequence"/>
</dbReference>
<name>A0A2W5QQK3_ANCNO</name>